<name>A0A0D2VK08_CAPO3</name>
<dbReference type="InParanoid" id="A0A0D2VK08"/>
<feature type="compositionally biased region" description="Basic and acidic residues" evidence="1">
    <location>
        <begin position="131"/>
        <end position="141"/>
    </location>
</feature>
<proteinExistence type="predicted"/>
<feature type="compositionally biased region" description="Basic and acidic residues" evidence="1">
    <location>
        <begin position="152"/>
        <end position="169"/>
    </location>
</feature>
<dbReference type="Proteomes" id="UP000008743">
    <property type="component" value="Unassembled WGS sequence"/>
</dbReference>
<feature type="region of interest" description="Disordered" evidence="1">
    <location>
        <begin position="1"/>
        <end position="25"/>
    </location>
</feature>
<evidence type="ECO:0000313" key="3">
    <source>
        <dbReference type="Proteomes" id="UP000008743"/>
    </source>
</evidence>
<protein>
    <submittedName>
        <fullName evidence="2">Uncharacterized protein</fullName>
    </submittedName>
</protein>
<evidence type="ECO:0000313" key="2">
    <source>
        <dbReference type="EMBL" id="KJE90352.1"/>
    </source>
</evidence>
<organism evidence="2 3">
    <name type="scientific">Capsaspora owczarzaki (strain ATCC 30864)</name>
    <dbReference type="NCBI Taxonomy" id="595528"/>
    <lineage>
        <taxon>Eukaryota</taxon>
        <taxon>Filasterea</taxon>
        <taxon>Capsaspora</taxon>
    </lineage>
</organism>
<dbReference type="EMBL" id="KE346361">
    <property type="protein sequence ID" value="KJE90352.1"/>
    <property type="molecule type" value="Genomic_DNA"/>
</dbReference>
<keyword evidence="3" id="KW-1185">Reference proteome</keyword>
<accession>A0A0D2VK08</accession>
<sequence>MQRQASPHTQPTSPTKHKRGDSVRRIRNRGISGSHYLCNEALSADLLSFCVWTHFRNLARPSLHAPRSREASVALQDCIADWLGCTVRAQRETERQRARERESEGVLWRERVIAGSSSFHRFAVSPGPTRSIEEASHGSREQRKRTYSHTQRARERESARSRESMDLKRVSHCQPLPACLASPPLCSPPEEAN</sequence>
<feature type="region of interest" description="Disordered" evidence="1">
    <location>
        <begin position="122"/>
        <end position="169"/>
    </location>
</feature>
<reference evidence="3" key="1">
    <citation type="submission" date="2011-02" db="EMBL/GenBank/DDBJ databases">
        <title>The Genome Sequence of Capsaspora owczarzaki ATCC 30864.</title>
        <authorList>
            <person name="Russ C."/>
            <person name="Cuomo C."/>
            <person name="Burger G."/>
            <person name="Gray M.W."/>
            <person name="Holland P.W.H."/>
            <person name="King N."/>
            <person name="Lang F.B.F."/>
            <person name="Roger A.J."/>
            <person name="Ruiz-Trillo I."/>
            <person name="Young S.K."/>
            <person name="Zeng Q."/>
            <person name="Gargeya S."/>
            <person name="Alvarado L."/>
            <person name="Berlin A."/>
            <person name="Chapman S.B."/>
            <person name="Chen Z."/>
            <person name="Freedman E."/>
            <person name="Gellesch M."/>
            <person name="Goldberg J."/>
            <person name="Griggs A."/>
            <person name="Gujja S."/>
            <person name="Heilman E."/>
            <person name="Heiman D."/>
            <person name="Howarth C."/>
            <person name="Mehta T."/>
            <person name="Neiman D."/>
            <person name="Pearson M."/>
            <person name="Roberts A."/>
            <person name="Saif S."/>
            <person name="Shea T."/>
            <person name="Shenoy N."/>
            <person name="Sisk P."/>
            <person name="Stolte C."/>
            <person name="Sykes S."/>
            <person name="White J."/>
            <person name="Yandava C."/>
            <person name="Haas B."/>
            <person name="Nusbaum C."/>
            <person name="Birren B."/>
        </authorList>
    </citation>
    <scope>NUCLEOTIDE SEQUENCE</scope>
    <source>
        <strain evidence="3">ATCC 30864</strain>
    </source>
</reference>
<evidence type="ECO:0000256" key="1">
    <source>
        <dbReference type="SAM" id="MobiDB-lite"/>
    </source>
</evidence>
<gene>
    <name evidence="2" type="ORF">CAOG_009452</name>
</gene>
<dbReference type="AlphaFoldDB" id="A0A0D2VK08"/>
<feature type="compositionally biased region" description="Polar residues" evidence="1">
    <location>
        <begin position="1"/>
        <end position="14"/>
    </location>
</feature>